<evidence type="ECO:0000313" key="1">
    <source>
        <dbReference type="EMBL" id="QHT22676.1"/>
    </source>
</evidence>
<organism evidence="1">
    <name type="scientific">viral metagenome</name>
    <dbReference type="NCBI Taxonomy" id="1070528"/>
    <lineage>
        <taxon>unclassified sequences</taxon>
        <taxon>metagenomes</taxon>
        <taxon>organismal metagenomes</taxon>
    </lineage>
</organism>
<sequence length="124" mass="14358">MITKQQMAHVFLKQKLAAVSDIQFEYKTDEYGRKYKTAVIQLHGWFDNVAAQNLKRKITTKFGRIVYQDPKQWTVFKIPTRPKTKRAGSFAPTKPKLGFIHPDDIAYDEDTDALNTPKMTPPTR</sequence>
<accession>A0A6C0E0M2</accession>
<protein>
    <submittedName>
        <fullName evidence="1">Uncharacterized protein</fullName>
    </submittedName>
</protein>
<reference evidence="1" key="1">
    <citation type="journal article" date="2020" name="Nature">
        <title>Giant virus diversity and host interactions through global metagenomics.</title>
        <authorList>
            <person name="Schulz F."/>
            <person name="Roux S."/>
            <person name="Paez-Espino D."/>
            <person name="Jungbluth S."/>
            <person name="Walsh D.A."/>
            <person name="Denef V.J."/>
            <person name="McMahon K.D."/>
            <person name="Konstantinidis K.T."/>
            <person name="Eloe-Fadrosh E.A."/>
            <person name="Kyrpides N.C."/>
            <person name="Woyke T."/>
        </authorList>
    </citation>
    <scope>NUCLEOTIDE SEQUENCE</scope>
    <source>
        <strain evidence="1">GVMAG-M-3300023179-114</strain>
    </source>
</reference>
<dbReference type="EMBL" id="MN739720">
    <property type="protein sequence ID" value="QHT22676.1"/>
    <property type="molecule type" value="Genomic_DNA"/>
</dbReference>
<dbReference type="AlphaFoldDB" id="A0A6C0E0M2"/>
<proteinExistence type="predicted"/>
<name>A0A6C0E0M2_9ZZZZ</name>